<reference evidence="1 2" key="1">
    <citation type="submission" date="2019-03" db="EMBL/GenBank/DDBJ databases">
        <title>Flavobacterium LB-D12 sp. nov., isolated from arctic soil.</title>
        <authorList>
            <person name="Chaudhary D.K."/>
        </authorList>
    </citation>
    <scope>NUCLEOTIDE SEQUENCE [LARGE SCALE GENOMIC DNA]</scope>
    <source>
        <strain evidence="1 2">LB-D12</strain>
    </source>
</reference>
<sequence>MEKINITEELEYLMQIQKPYISSSFTVGVAIQVDEMSDYIADCYDLAESTQYGMHGDISTSYHLDLINNTMILFTEVCIEDYDGDCDHNEVDLNAHHLYVEIYTSREDFMNGTLAIYHEENAAANSHWWTDQDDNFCTNDEGYNNIDIIIDAQLLLTLQEVDDLAS</sequence>
<dbReference type="Proteomes" id="UP000294644">
    <property type="component" value="Unassembled WGS sequence"/>
</dbReference>
<name>A0A4R5CNA1_9FLAO</name>
<dbReference type="AlphaFoldDB" id="A0A4R5CNA1"/>
<evidence type="ECO:0000313" key="1">
    <source>
        <dbReference type="EMBL" id="TDE01506.1"/>
    </source>
</evidence>
<organism evidence="1 2">
    <name type="scientific">Flavobacterium sandaracinum</name>
    <dbReference type="NCBI Taxonomy" id="2541733"/>
    <lineage>
        <taxon>Bacteria</taxon>
        <taxon>Pseudomonadati</taxon>
        <taxon>Bacteroidota</taxon>
        <taxon>Flavobacteriia</taxon>
        <taxon>Flavobacteriales</taxon>
        <taxon>Flavobacteriaceae</taxon>
        <taxon>Flavobacterium</taxon>
    </lineage>
</organism>
<dbReference type="EMBL" id="SMFN01000020">
    <property type="protein sequence ID" value="TDE01506.1"/>
    <property type="molecule type" value="Genomic_DNA"/>
</dbReference>
<protein>
    <submittedName>
        <fullName evidence="1">Uncharacterized protein</fullName>
    </submittedName>
</protein>
<dbReference type="RefSeq" id="WP_132067117.1">
    <property type="nucleotide sequence ID" value="NZ_SMFN01000020.1"/>
</dbReference>
<accession>A0A4R5CNA1</accession>
<comment type="caution">
    <text evidence="1">The sequence shown here is derived from an EMBL/GenBank/DDBJ whole genome shotgun (WGS) entry which is preliminary data.</text>
</comment>
<proteinExistence type="predicted"/>
<keyword evidence="2" id="KW-1185">Reference proteome</keyword>
<gene>
    <name evidence="1" type="ORF">E0F91_14220</name>
</gene>
<evidence type="ECO:0000313" key="2">
    <source>
        <dbReference type="Proteomes" id="UP000294644"/>
    </source>
</evidence>